<accession>A0A2J0JHJ2</accession>
<name>A0A2J0JHJ2_9BACT</name>
<comment type="caution">
    <text evidence="2">The sequence shown here is derived from an EMBL/GenBank/DDBJ whole genome shotgun (WGS) entry which is preliminary data.</text>
</comment>
<organism evidence="2 3">
    <name type="scientific">Candidatus Nomurabacteria bacterium CG10_big_fil_rev_8_21_14_0_10_03_31_7</name>
    <dbReference type="NCBI Taxonomy" id="1974730"/>
    <lineage>
        <taxon>Bacteria</taxon>
        <taxon>Candidatus Nomuraibacteriota</taxon>
    </lineage>
</organism>
<evidence type="ECO:0000313" key="3">
    <source>
        <dbReference type="Proteomes" id="UP000228613"/>
    </source>
</evidence>
<dbReference type="Proteomes" id="UP000228613">
    <property type="component" value="Unassembled WGS sequence"/>
</dbReference>
<dbReference type="Pfam" id="PF02616">
    <property type="entry name" value="SMC_ScpA"/>
    <property type="match status" value="1"/>
</dbReference>
<reference evidence="3" key="1">
    <citation type="submission" date="2017-09" db="EMBL/GenBank/DDBJ databases">
        <title>Depth-based differentiation of microbial function through sediment-hosted aquifers and enrichment of novel symbionts in the deep terrestrial subsurface.</title>
        <authorList>
            <person name="Probst A.J."/>
            <person name="Ladd B."/>
            <person name="Jarett J.K."/>
            <person name="Geller-Mcgrath D.E."/>
            <person name="Sieber C.M.K."/>
            <person name="Emerson J.B."/>
            <person name="Anantharaman K."/>
            <person name="Thomas B.C."/>
            <person name="Malmstrom R."/>
            <person name="Stieglmeier M."/>
            <person name="Klingl A."/>
            <person name="Woyke T."/>
            <person name="Ryan C.M."/>
            <person name="Banfield J.F."/>
        </authorList>
    </citation>
    <scope>NUCLEOTIDE SEQUENCE [LARGE SCALE GENOMIC DNA]</scope>
</reference>
<evidence type="ECO:0000256" key="1">
    <source>
        <dbReference type="ARBA" id="ARBA00044777"/>
    </source>
</evidence>
<dbReference type="PANTHER" id="PTHR33969">
    <property type="entry name" value="SEGREGATION AND CONDENSATION PROTEIN A"/>
    <property type="match status" value="1"/>
</dbReference>
<evidence type="ECO:0000313" key="2">
    <source>
        <dbReference type="EMBL" id="PIR68780.1"/>
    </source>
</evidence>
<dbReference type="AlphaFoldDB" id="A0A2J0JHJ2"/>
<protein>
    <recommendedName>
        <fullName evidence="1">Segregation and condensation protein A</fullName>
    </recommendedName>
</protein>
<proteinExistence type="predicted"/>
<sequence length="257" mass="29847">MKVERETVKDNLYQIKTDVFEGPFHLLLSLIEEKKFFINDLSLAQVTEDYLNYLKKLQEDESLSKDKRTFEISNFIVVAATLILIKSKSLLPNLNLTTEEESDIHSLEDRLKLYELYTKLGGHIKEMFGQKIIFAPLERKNKLLVFLPDKQITKEGMMTFAYHALGKMPKKIFLPEVEVKKVMSIEEMIDKLTERIEGALKMSFRDFSGIGKTREEKVVVIIGFLAMLELVRQGILHAVQENNFEDIIIEKQDIIMN</sequence>
<dbReference type="PANTHER" id="PTHR33969:SF2">
    <property type="entry name" value="SEGREGATION AND CONDENSATION PROTEIN A"/>
    <property type="match status" value="1"/>
</dbReference>
<dbReference type="EMBL" id="PFCP01000056">
    <property type="protein sequence ID" value="PIR68780.1"/>
    <property type="molecule type" value="Genomic_DNA"/>
</dbReference>
<dbReference type="InterPro" id="IPR003768">
    <property type="entry name" value="ScpA"/>
</dbReference>
<dbReference type="Gene3D" id="6.10.250.2410">
    <property type="match status" value="1"/>
</dbReference>
<gene>
    <name evidence="2" type="ORF">COU48_02200</name>
</gene>